<name>A0A4C1VAI6_EUMVA</name>
<evidence type="ECO:0000313" key="1">
    <source>
        <dbReference type="EMBL" id="GBP36128.1"/>
    </source>
</evidence>
<gene>
    <name evidence="1" type="ORF">EVAR_93821_1</name>
</gene>
<proteinExistence type="predicted"/>
<reference evidence="1 2" key="1">
    <citation type="journal article" date="2019" name="Commun. Biol.">
        <title>The bagworm genome reveals a unique fibroin gene that provides high tensile strength.</title>
        <authorList>
            <person name="Kono N."/>
            <person name="Nakamura H."/>
            <person name="Ohtoshi R."/>
            <person name="Tomita M."/>
            <person name="Numata K."/>
            <person name="Arakawa K."/>
        </authorList>
    </citation>
    <scope>NUCLEOTIDE SEQUENCE [LARGE SCALE GENOMIC DNA]</scope>
</reference>
<accession>A0A4C1VAI6</accession>
<protein>
    <submittedName>
        <fullName evidence="1">Uncharacterized protein</fullName>
    </submittedName>
</protein>
<evidence type="ECO:0000313" key="2">
    <source>
        <dbReference type="Proteomes" id="UP000299102"/>
    </source>
</evidence>
<comment type="caution">
    <text evidence="1">The sequence shown here is derived from an EMBL/GenBank/DDBJ whole genome shotgun (WGS) entry which is preliminary data.</text>
</comment>
<dbReference type="EMBL" id="BGZK01000314">
    <property type="protein sequence ID" value="GBP36128.1"/>
    <property type="molecule type" value="Genomic_DNA"/>
</dbReference>
<keyword evidence="2" id="KW-1185">Reference proteome</keyword>
<dbReference type="Proteomes" id="UP000299102">
    <property type="component" value="Unassembled WGS sequence"/>
</dbReference>
<dbReference type="AlphaFoldDB" id="A0A4C1VAI6"/>
<organism evidence="1 2">
    <name type="scientific">Eumeta variegata</name>
    <name type="common">Bagworm moth</name>
    <name type="synonym">Eumeta japonica</name>
    <dbReference type="NCBI Taxonomy" id="151549"/>
    <lineage>
        <taxon>Eukaryota</taxon>
        <taxon>Metazoa</taxon>
        <taxon>Ecdysozoa</taxon>
        <taxon>Arthropoda</taxon>
        <taxon>Hexapoda</taxon>
        <taxon>Insecta</taxon>
        <taxon>Pterygota</taxon>
        <taxon>Neoptera</taxon>
        <taxon>Endopterygota</taxon>
        <taxon>Lepidoptera</taxon>
        <taxon>Glossata</taxon>
        <taxon>Ditrysia</taxon>
        <taxon>Tineoidea</taxon>
        <taxon>Psychidae</taxon>
        <taxon>Oiketicinae</taxon>
        <taxon>Eumeta</taxon>
    </lineage>
</organism>
<sequence>MGAKLRVRTGTENENEIGVVTVAHRHWQRQRIDECVAGLLGRDKICDAGWSRKMERGGEMEWGVTRRNFQLPHECNENVTTEAVTSRLYFKSGYVPDLRAESKRHDKNKV</sequence>